<dbReference type="GO" id="GO:0005694">
    <property type="term" value="C:chromosome"/>
    <property type="evidence" value="ECO:0007669"/>
    <property type="project" value="TreeGrafter"/>
</dbReference>
<dbReference type="Pfam" id="PF17762">
    <property type="entry name" value="HTH_ParB"/>
    <property type="match status" value="1"/>
</dbReference>
<evidence type="ECO:0000256" key="3">
    <source>
        <dbReference type="ARBA" id="ARBA00022829"/>
    </source>
</evidence>
<dbReference type="PANTHER" id="PTHR33375:SF1">
    <property type="entry name" value="CHROMOSOME-PARTITIONING PROTEIN PARB-RELATED"/>
    <property type="match status" value="1"/>
</dbReference>
<accession>A0A0R2JJ04</accession>
<dbReference type="PANTHER" id="PTHR33375">
    <property type="entry name" value="CHROMOSOME-PARTITIONING PROTEIN PARB-RELATED"/>
    <property type="match status" value="1"/>
</dbReference>
<reference evidence="6 7" key="1">
    <citation type="journal article" date="2015" name="Genome Announc.">
        <title>Expanding the biotechnology potential of lactobacilli through comparative genomics of 213 strains and associated genera.</title>
        <authorList>
            <person name="Sun Z."/>
            <person name="Harris H.M."/>
            <person name="McCann A."/>
            <person name="Guo C."/>
            <person name="Argimon S."/>
            <person name="Zhang W."/>
            <person name="Yang X."/>
            <person name="Jeffery I.B."/>
            <person name="Cooney J.C."/>
            <person name="Kagawa T.F."/>
            <person name="Liu W."/>
            <person name="Song Y."/>
            <person name="Salvetti E."/>
            <person name="Wrobel A."/>
            <person name="Rasinkangas P."/>
            <person name="Parkhill J."/>
            <person name="Rea M.C."/>
            <person name="O'Sullivan O."/>
            <person name="Ritari J."/>
            <person name="Douillard F.P."/>
            <person name="Paul Ross R."/>
            <person name="Yang R."/>
            <person name="Briner A.E."/>
            <person name="Felis G.E."/>
            <person name="de Vos W.M."/>
            <person name="Barrangou R."/>
            <person name="Klaenhammer T.R."/>
            <person name="Caufield P.W."/>
            <person name="Cui Y."/>
            <person name="Zhang H."/>
            <person name="O'Toole P.W."/>
        </authorList>
    </citation>
    <scope>NUCLEOTIDE SEQUENCE [LARGE SCALE GENOMIC DNA]</scope>
    <source>
        <strain evidence="6 7">DSM 20593</strain>
    </source>
</reference>
<dbReference type="InterPro" id="IPR057240">
    <property type="entry name" value="ParB_dimer_C"/>
</dbReference>
<comment type="subcellular location">
    <subcellularLocation>
        <location evidence="1">Cytoplasm</location>
        <location evidence="1">Nucleoid</location>
    </subcellularLocation>
</comment>
<dbReference type="InterPro" id="IPR041468">
    <property type="entry name" value="HTH_ParB/Spo0J"/>
</dbReference>
<keyword evidence="4" id="KW-0238">DNA-binding</keyword>
<evidence type="ECO:0000256" key="1">
    <source>
        <dbReference type="ARBA" id="ARBA00004453"/>
    </source>
</evidence>
<dbReference type="EMBL" id="JQBP01000007">
    <property type="protein sequence ID" value="KRN74684.1"/>
    <property type="molecule type" value="Genomic_DNA"/>
</dbReference>
<dbReference type="Gene3D" id="3.90.1530.30">
    <property type="match status" value="1"/>
</dbReference>
<dbReference type="GO" id="GO:0045881">
    <property type="term" value="P:positive regulation of sporulation resulting in formation of a cellular spore"/>
    <property type="evidence" value="ECO:0007669"/>
    <property type="project" value="TreeGrafter"/>
</dbReference>
<dbReference type="Pfam" id="PF23552">
    <property type="entry name" value="ParB_C"/>
    <property type="match status" value="1"/>
</dbReference>
<dbReference type="PATRIC" id="fig|1616.3.peg.1223"/>
<dbReference type="GO" id="GO:0007059">
    <property type="term" value="P:chromosome segregation"/>
    <property type="evidence" value="ECO:0007669"/>
    <property type="project" value="UniProtKB-KW"/>
</dbReference>
<dbReference type="OrthoDB" id="9802051at2"/>
<feature type="domain" description="ParB-like N-terminal" evidence="5">
    <location>
        <begin position="39"/>
        <end position="133"/>
    </location>
</feature>
<dbReference type="InterPro" id="IPR050336">
    <property type="entry name" value="Chromosome_partition/occlusion"/>
</dbReference>
<dbReference type="InterPro" id="IPR004437">
    <property type="entry name" value="ParB/RepB/Spo0J"/>
</dbReference>
<keyword evidence="7" id="KW-1185">Reference proteome</keyword>
<dbReference type="GO" id="GO:0009295">
    <property type="term" value="C:nucleoid"/>
    <property type="evidence" value="ECO:0007669"/>
    <property type="project" value="UniProtKB-SubCell"/>
</dbReference>
<dbReference type="SMART" id="SM00470">
    <property type="entry name" value="ParB"/>
    <property type="match status" value="1"/>
</dbReference>
<evidence type="ECO:0000313" key="7">
    <source>
        <dbReference type="Proteomes" id="UP000051655"/>
    </source>
</evidence>
<dbReference type="InterPro" id="IPR003115">
    <property type="entry name" value="ParB_N"/>
</dbReference>
<gene>
    <name evidence="6" type="ORF">IV73_GL001190</name>
</gene>
<dbReference type="SUPFAM" id="SSF110849">
    <property type="entry name" value="ParB/Sulfiredoxin"/>
    <property type="match status" value="1"/>
</dbReference>
<evidence type="ECO:0000256" key="4">
    <source>
        <dbReference type="ARBA" id="ARBA00023125"/>
    </source>
</evidence>
<evidence type="ECO:0000313" key="6">
    <source>
        <dbReference type="EMBL" id="KRN74684.1"/>
    </source>
</evidence>
<dbReference type="RefSeq" id="WP_057756208.1">
    <property type="nucleotide sequence ID" value="NZ_JQBP01000007.1"/>
</dbReference>
<dbReference type="Proteomes" id="UP000051655">
    <property type="component" value="Unassembled WGS sequence"/>
</dbReference>
<protein>
    <recommendedName>
        <fullName evidence="5">ParB-like N-terminal domain-containing protein</fullName>
    </recommendedName>
</protein>
<sequence>MTTSKKKSVLGDDIMNGGLNALFGQQGIEVATTPKTGDMIDDVAVDQILANPYQPRHTFDESALRDLASSIQENGILQPIIVRQAPKDAKKYEILAGERRWRATQLLGNKTIPAVIREYDDETMMQAAVLENLQREDLSPIEEALAYKQMMEVLHLTQEQVAKRLGKARSAIANTVRLLTLPDDVQGLIQGGQLSMGQGRTLLGLHNKRKIGEVAQKVMQDNLTVRQLEKLVNDLNEDQAPKATQPQATSDFIVQTQAALTDKFGTKVAVRRNKKGAGKIEINYLSDEELQRIFTVLGLNFKQD</sequence>
<dbReference type="InterPro" id="IPR036086">
    <property type="entry name" value="ParB/Sulfiredoxin_sf"/>
</dbReference>
<dbReference type="CDD" id="cd16393">
    <property type="entry name" value="SPO0J_N"/>
    <property type="match status" value="1"/>
</dbReference>
<dbReference type="FunFam" id="1.10.10.2830:FF:000001">
    <property type="entry name" value="Chromosome partitioning protein ParB"/>
    <property type="match status" value="1"/>
</dbReference>
<organism evidence="6 7">
    <name type="scientific">Weissella kandleri</name>
    <dbReference type="NCBI Taxonomy" id="1616"/>
    <lineage>
        <taxon>Bacteria</taxon>
        <taxon>Bacillati</taxon>
        <taxon>Bacillota</taxon>
        <taxon>Bacilli</taxon>
        <taxon>Lactobacillales</taxon>
        <taxon>Lactobacillaceae</taxon>
        <taxon>Weissella</taxon>
    </lineage>
</organism>
<dbReference type="Gene3D" id="1.10.10.2830">
    <property type="match status" value="1"/>
</dbReference>
<evidence type="ECO:0000256" key="2">
    <source>
        <dbReference type="ARBA" id="ARBA00006295"/>
    </source>
</evidence>
<dbReference type="Pfam" id="PF02195">
    <property type="entry name" value="ParB_N"/>
    <property type="match status" value="1"/>
</dbReference>
<keyword evidence="3" id="KW-0159">Chromosome partition</keyword>
<dbReference type="FunFam" id="3.90.1530.30:FF:000001">
    <property type="entry name" value="Chromosome partitioning protein ParB"/>
    <property type="match status" value="1"/>
</dbReference>
<dbReference type="AlphaFoldDB" id="A0A0R2JJ04"/>
<dbReference type="GO" id="GO:0003677">
    <property type="term" value="F:DNA binding"/>
    <property type="evidence" value="ECO:0007669"/>
    <property type="project" value="UniProtKB-KW"/>
</dbReference>
<proteinExistence type="inferred from homology"/>
<dbReference type="STRING" id="1616.IV73_GL001190"/>
<name>A0A0R2JJ04_9LACO</name>
<comment type="caution">
    <text evidence="6">The sequence shown here is derived from an EMBL/GenBank/DDBJ whole genome shotgun (WGS) entry which is preliminary data.</text>
</comment>
<comment type="similarity">
    <text evidence="2">Belongs to the ParB family.</text>
</comment>
<dbReference type="NCBIfam" id="TIGR00180">
    <property type="entry name" value="parB_part"/>
    <property type="match status" value="1"/>
</dbReference>
<evidence type="ECO:0000259" key="5">
    <source>
        <dbReference type="SMART" id="SM00470"/>
    </source>
</evidence>